<dbReference type="GO" id="GO:0055085">
    <property type="term" value="P:transmembrane transport"/>
    <property type="evidence" value="ECO:0007669"/>
    <property type="project" value="InterPro"/>
</dbReference>
<name>A0A840IHW0_9ACTN</name>
<dbReference type="AlphaFoldDB" id="A0A840IHW0"/>
<evidence type="ECO:0000313" key="11">
    <source>
        <dbReference type="Proteomes" id="UP000585272"/>
    </source>
</evidence>
<dbReference type="Gene3D" id="1.10.3720.10">
    <property type="entry name" value="MetI-like"/>
    <property type="match status" value="1"/>
</dbReference>
<dbReference type="CDD" id="cd06261">
    <property type="entry name" value="TM_PBP2"/>
    <property type="match status" value="1"/>
</dbReference>
<feature type="transmembrane region" description="Helical" evidence="8">
    <location>
        <begin position="155"/>
        <end position="176"/>
    </location>
</feature>
<evidence type="ECO:0000313" key="10">
    <source>
        <dbReference type="EMBL" id="MBB4664366.1"/>
    </source>
</evidence>
<accession>A0A840IHW0</accession>
<comment type="similarity">
    <text evidence="2">Belongs to the binding-protein-dependent transport system permease family. CysTW subfamily.</text>
</comment>
<keyword evidence="5 8" id="KW-0812">Transmembrane</keyword>
<keyword evidence="7 8" id="KW-0472">Membrane</keyword>
<dbReference type="PANTHER" id="PTHR42929:SF1">
    <property type="entry name" value="INNER MEMBRANE ABC TRANSPORTER PERMEASE PROTEIN YDCU-RELATED"/>
    <property type="match status" value="1"/>
</dbReference>
<feature type="domain" description="ABC transmembrane type-1" evidence="9">
    <location>
        <begin position="68"/>
        <end position="274"/>
    </location>
</feature>
<evidence type="ECO:0000256" key="3">
    <source>
        <dbReference type="ARBA" id="ARBA00022448"/>
    </source>
</evidence>
<protein>
    <submittedName>
        <fullName evidence="10">Spermidine/putrescine transport system permease protein</fullName>
    </submittedName>
</protein>
<dbReference type="EMBL" id="JACHNU010000007">
    <property type="protein sequence ID" value="MBB4664366.1"/>
    <property type="molecule type" value="Genomic_DNA"/>
</dbReference>
<dbReference type="PANTHER" id="PTHR42929">
    <property type="entry name" value="INNER MEMBRANE ABC TRANSPORTER PERMEASE PROTEIN YDCU-RELATED-RELATED"/>
    <property type="match status" value="1"/>
</dbReference>
<feature type="transmembrane region" description="Helical" evidence="8">
    <location>
        <begin position="257"/>
        <end position="281"/>
    </location>
</feature>
<sequence>MTRTMRARLLGATLLAPLGAVFALLLVVPLGIGLWYSFRVGSIFGIETTLTLDNYRQVLERDAFWTALRTSVVYGAGTAIASLLVGFAIARYVRFERPRLAGFIVGAVMLSVLGGYLVRIYAWRTLLSDNGVFNSALEQVGAIDGPLRLLFSPGAVILTLGSIYAPYATLLILAGLENVRDDELDAARDLGAGTVRTYRLVVLPLIGRSLLLAFSLVFLLAAADYVIPPLVGGPGTQMVGALVANQFLATGDTPMGAAFGFMTLLLLAFVVTLVWAAMRVLRLLPREGGRR</sequence>
<keyword evidence="4" id="KW-1003">Cell membrane</keyword>
<evidence type="ECO:0000256" key="2">
    <source>
        <dbReference type="ARBA" id="ARBA00007069"/>
    </source>
</evidence>
<gene>
    <name evidence="10" type="ORF">BDZ31_003977</name>
</gene>
<dbReference type="PROSITE" id="PS50928">
    <property type="entry name" value="ABC_TM1"/>
    <property type="match status" value="1"/>
</dbReference>
<comment type="caution">
    <text evidence="10">The sequence shown here is derived from an EMBL/GenBank/DDBJ whole genome shotgun (WGS) entry which is preliminary data.</text>
</comment>
<keyword evidence="6 8" id="KW-1133">Transmembrane helix</keyword>
<organism evidence="10 11">
    <name type="scientific">Conexibacter arvalis</name>
    <dbReference type="NCBI Taxonomy" id="912552"/>
    <lineage>
        <taxon>Bacteria</taxon>
        <taxon>Bacillati</taxon>
        <taxon>Actinomycetota</taxon>
        <taxon>Thermoleophilia</taxon>
        <taxon>Solirubrobacterales</taxon>
        <taxon>Conexibacteraceae</taxon>
        <taxon>Conexibacter</taxon>
    </lineage>
</organism>
<evidence type="ECO:0000256" key="1">
    <source>
        <dbReference type="ARBA" id="ARBA00004651"/>
    </source>
</evidence>
<dbReference type="InterPro" id="IPR000515">
    <property type="entry name" value="MetI-like"/>
</dbReference>
<evidence type="ECO:0000256" key="4">
    <source>
        <dbReference type="ARBA" id="ARBA00022475"/>
    </source>
</evidence>
<proteinExistence type="inferred from homology"/>
<feature type="transmembrane region" description="Helical" evidence="8">
    <location>
        <begin position="100"/>
        <end position="122"/>
    </location>
</feature>
<feature type="transmembrane region" description="Helical" evidence="8">
    <location>
        <begin position="72"/>
        <end position="93"/>
    </location>
</feature>
<keyword evidence="11" id="KW-1185">Reference proteome</keyword>
<dbReference type="GO" id="GO:0005886">
    <property type="term" value="C:plasma membrane"/>
    <property type="evidence" value="ECO:0007669"/>
    <property type="project" value="UniProtKB-SubCell"/>
</dbReference>
<reference evidence="10 11" key="1">
    <citation type="submission" date="2020-08" db="EMBL/GenBank/DDBJ databases">
        <title>Genomic Encyclopedia of Archaeal and Bacterial Type Strains, Phase II (KMG-II): from individual species to whole genera.</title>
        <authorList>
            <person name="Goeker M."/>
        </authorList>
    </citation>
    <scope>NUCLEOTIDE SEQUENCE [LARGE SCALE GENOMIC DNA]</scope>
    <source>
        <strain evidence="10 11">DSM 23288</strain>
    </source>
</reference>
<dbReference type="Pfam" id="PF00528">
    <property type="entry name" value="BPD_transp_1"/>
    <property type="match status" value="1"/>
</dbReference>
<keyword evidence="3 8" id="KW-0813">Transport</keyword>
<evidence type="ECO:0000256" key="6">
    <source>
        <dbReference type="ARBA" id="ARBA00022989"/>
    </source>
</evidence>
<evidence type="ECO:0000256" key="5">
    <source>
        <dbReference type="ARBA" id="ARBA00022692"/>
    </source>
</evidence>
<dbReference type="Proteomes" id="UP000585272">
    <property type="component" value="Unassembled WGS sequence"/>
</dbReference>
<evidence type="ECO:0000259" key="9">
    <source>
        <dbReference type="PROSITE" id="PS50928"/>
    </source>
</evidence>
<comment type="subcellular location">
    <subcellularLocation>
        <location evidence="1 8">Cell membrane</location>
        <topology evidence="1 8">Multi-pass membrane protein</topology>
    </subcellularLocation>
</comment>
<dbReference type="InterPro" id="IPR035906">
    <property type="entry name" value="MetI-like_sf"/>
</dbReference>
<evidence type="ECO:0000256" key="8">
    <source>
        <dbReference type="RuleBase" id="RU363032"/>
    </source>
</evidence>
<evidence type="ECO:0000256" key="7">
    <source>
        <dbReference type="ARBA" id="ARBA00023136"/>
    </source>
</evidence>
<feature type="transmembrane region" description="Helical" evidence="8">
    <location>
        <begin position="197"/>
        <end position="223"/>
    </location>
</feature>
<dbReference type="SUPFAM" id="SSF161098">
    <property type="entry name" value="MetI-like"/>
    <property type="match status" value="1"/>
</dbReference>